<dbReference type="Proteomes" id="UP000235786">
    <property type="component" value="Unassembled WGS sequence"/>
</dbReference>
<name>A0A2J6S6B9_HYAVF</name>
<feature type="transmembrane region" description="Helical" evidence="2">
    <location>
        <begin position="75"/>
        <end position="96"/>
    </location>
</feature>
<gene>
    <name evidence="3" type="ORF">L207DRAFT_577171</name>
</gene>
<reference evidence="3 4" key="1">
    <citation type="submission" date="2016-04" db="EMBL/GenBank/DDBJ databases">
        <title>A degradative enzymes factory behind the ericoid mycorrhizal symbiosis.</title>
        <authorList>
            <consortium name="DOE Joint Genome Institute"/>
            <person name="Martino E."/>
            <person name="Morin E."/>
            <person name="Grelet G."/>
            <person name="Kuo A."/>
            <person name="Kohler A."/>
            <person name="Daghino S."/>
            <person name="Barry K."/>
            <person name="Choi C."/>
            <person name="Cichocki N."/>
            <person name="Clum A."/>
            <person name="Copeland A."/>
            <person name="Hainaut M."/>
            <person name="Haridas S."/>
            <person name="Labutti K."/>
            <person name="Lindquist E."/>
            <person name="Lipzen A."/>
            <person name="Khouja H.-R."/>
            <person name="Murat C."/>
            <person name="Ohm R."/>
            <person name="Olson A."/>
            <person name="Spatafora J."/>
            <person name="Veneault-Fourrey C."/>
            <person name="Henrissat B."/>
            <person name="Grigoriev I."/>
            <person name="Martin F."/>
            <person name="Perotto S."/>
        </authorList>
    </citation>
    <scope>NUCLEOTIDE SEQUENCE [LARGE SCALE GENOMIC DNA]</scope>
    <source>
        <strain evidence="3 4">F</strain>
    </source>
</reference>
<sequence length="105" mass="11965">MSLESYIPMKPLPTTPGPPPAYDATAGPPRYSRHAQSPIHHPQIVRISSGRTWMDLESREERRLKNRTTPRTRKACIWLGVCMLLMCLTIFLGLYVCSKRNPKST</sequence>
<evidence type="ECO:0000313" key="4">
    <source>
        <dbReference type="Proteomes" id="UP000235786"/>
    </source>
</evidence>
<dbReference type="EMBL" id="KZ613939">
    <property type="protein sequence ID" value="PMD46304.1"/>
    <property type="molecule type" value="Genomic_DNA"/>
</dbReference>
<protein>
    <submittedName>
        <fullName evidence="3">Uncharacterized protein</fullName>
    </submittedName>
</protein>
<evidence type="ECO:0000256" key="2">
    <source>
        <dbReference type="SAM" id="Phobius"/>
    </source>
</evidence>
<organism evidence="3 4">
    <name type="scientific">Hyaloscypha variabilis (strain UAMH 11265 / GT02V1 / F)</name>
    <name type="common">Meliniomyces variabilis</name>
    <dbReference type="NCBI Taxonomy" id="1149755"/>
    <lineage>
        <taxon>Eukaryota</taxon>
        <taxon>Fungi</taxon>
        <taxon>Dikarya</taxon>
        <taxon>Ascomycota</taxon>
        <taxon>Pezizomycotina</taxon>
        <taxon>Leotiomycetes</taxon>
        <taxon>Helotiales</taxon>
        <taxon>Hyaloscyphaceae</taxon>
        <taxon>Hyaloscypha</taxon>
        <taxon>Hyaloscypha variabilis</taxon>
    </lineage>
</organism>
<evidence type="ECO:0000313" key="3">
    <source>
        <dbReference type="EMBL" id="PMD46304.1"/>
    </source>
</evidence>
<keyword evidence="2" id="KW-0472">Membrane</keyword>
<feature type="region of interest" description="Disordered" evidence="1">
    <location>
        <begin position="1"/>
        <end position="39"/>
    </location>
</feature>
<dbReference type="AlphaFoldDB" id="A0A2J6S6B9"/>
<feature type="compositionally biased region" description="Pro residues" evidence="1">
    <location>
        <begin position="10"/>
        <end position="21"/>
    </location>
</feature>
<evidence type="ECO:0000256" key="1">
    <source>
        <dbReference type="SAM" id="MobiDB-lite"/>
    </source>
</evidence>
<keyword evidence="2" id="KW-0812">Transmembrane</keyword>
<keyword evidence="2" id="KW-1133">Transmembrane helix</keyword>
<proteinExistence type="predicted"/>
<keyword evidence="4" id="KW-1185">Reference proteome</keyword>
<accession>A0A2J6S6B9</accession>